<dbReference type="InterPro" id="IPR051332">
    <property type="entry name" value="Fosfomycin_Res_Enzymes"/>
</dbReference>
<protein>
    <submittedName>
        <fullName evidence="2">VOC family protein</fullName>
    </submittedName>
</protein>
<proteinExistence type="predicted"/>
<evidence type="ECO:0000313" key="3">
    <source>
        <dbReference type="Proteomes" id="UP001338137"/>
    </source>
</evidence>
<accession>A0ABU6FYG8</accession>
<organism evidence="2 3">
    <name type="scientific">Paenibacillus alba</name>
    <dbReference type="NCBI Taxonomy" id="1197127"/>
    <lineage>
        <taxon>Bacteria</taxon>
        <taxon>Bacillati</taxon>
        <taxon>Bacillota</taxon>
        <taxon>Bacilli</taxon>
        <taxon>Bacillales</taxon>
        <taxon>Paenibacillaceae</taxon>
        <taxon>Paenibacillus</taxon>
    </lineage>
</organism>
<dbReference type="Pfam" id="PF00903">
    <property type="entry name" value="Glyoxalase"/>
    <property type="match status" value="1"/>
</dbReference>
<dbReference type="RefSeq" id="WP_326070850.1">
    <property type="nucleotide sequence ID" value="NZ_JARLKY010000010.1"/>
</dbReference>
<dbReference type="InterPro" id="IPR029068">
    <property type="entry name" value="Glyas_Bleomycin-R_OHBP_Dase"/>
</dbReference>
<evidence type="ECO:0000313" key="2">
    <source>
        <dbReference type="EMBL" id="MEC0226439.1"/>
    </source>
</evidence>
<dbReference type="InterPro" id="IPR037523">
    <property type="entry name" value="VOC_core"/>
</dbReference>
<comment type="caution">
    <text evidence="2">The sequence shown here is derived from an EMBL/GenBank/DDBJ whole genome shotgun (WGS) entry which is preliminary data.</text>
</comment>
<dbReference type="PROSITE" id="PS51819">
    <property type="entry name" value="VOC"/>
    <property type="match status" value="1"/>
</dbReference>
<dbReference type="EMBL" id="JARLKY010000010">
    <property type="protein sequence ID" value="MEC0226439.1"/>
    <property type="molecule type" value="Genomic_DNA"/>
</dbReference>
<name>A0ABU6FYG8_9BACL</name>
<dbReference type="PANTHER" id="PTHR36113">
    <property type="entry name" value="LYASE, PUTATIVE-RELATED-RELATED"/>
    <property type="match status" value="1"/>
</dbReference>
<dbReference type="Proteomes" id="UP001338137">
    <property type="component" value="Unassembled WGS sequence"/>
</dbReference>
<dbReference type="PANTHER" id="PTHR36113:SF3">
    <property type="entry name" value="SLL5075 PROTEIN"/>
    <property type="match status" value="1"/>
</dbReference>
<sequence>MKINHLNLTVTDVIEVKNFLETYFGLTTNVSAGKAFVAMTDNDGFLLNLMHGKDINYPDTFHIGFPQENKQEVDNLNQRLKEDGIKVEIPAIVHGSYTFYLQAPGGITLEAYCLLEGEDPTKGPRPSFGKETI</sequence>
<evidence type="ECO:0000259" key="1">
    <source>
        <dbReference type="PROSITE" id="PS51819"/>
    </source>
</evidence>
<dbReference type="InterPro" id="IPR004360">
    <property type="entry name" value="Glyas_Fos-R_dOase_dom"/>
</dbReference>
<dbReference type="CDD" id="cd06587">
    <property type="entry name" value="VOC"/>
    <property type="match status" value="1"/>
</dbReference>
<gene>
    <name evidence="2" type="ORF">P4I72_04845</name>
</gene>
<keyword evidence="3" id="KW-1185">Reference proteome</keyword>
<dbReference type="Gene3D" id="3.10.180.10">
    <property type="entry name" value="2,3-Dihydroxybiphenyl 1,2-Dioxygenase, domain 1"/>
    <property type="match status" value="1"/>
</dbReference>
<reference evidence="2 3" key="1">
    <citation type="submission" date="2023-03" db="EMBL/GenBank/DDBJ databases">
        <title>Bacillus Genome Sequencing.</title>
        <authorList>
            <person name="Dunlap C."/>
        </authorList>
    </citation>
    <scope>NUCLEOTIDE SEQUENCE [LARGE SCALE GENOMIC DNA]</scope>
    <source>
        <strain evidence="2 3">BD-533</strain>
    </source>
</reference>
<dbReference type="SUPFAM" id="SSF54593">
    <property type="entry name" value="Glyoxalase/Bleomycin resistance protein/Dihydroxybiphenyl dioxygenase"/>
    <property type="match status" value="1"/>
</dbReference>
<feature type="domain" description="VOC" evidence="1">
    <location>
        <begin position="2"/>
        <end position="114"/>
    </location>
</feature>